<evidence type="ECO:0000256" key="16">
    <source>
        <dbReference type="PIRNR" id="PIRNR036687"/>
    </source>
</evidence>
<evidence type="ECO:0000256" key="12">
    <source>
        <dbReference type="ARBA" id="ARBA00023004"/>
    </source>
</evidence>
<dbReference type="FunFam" id="3.20.19.10:FF:000004">
    <property type="entry name" value="Aconitate hydratase B"/>
    <property type="match status" value="1"/>
</dbReference>
<dbReference type="RefSeq" id="WP_083617428.1">
    <property type="nucleotide sequence ID" value="NZ_LR734832.1"/>
</dbReference>
<feature type="binding site" evidence="18">
    <location>
        <begin position="235"/>
        <end position="237"/>
    </location>
    <ligand>
        <name>substrate</name>
    </ligand>
</feature>
<feature type="binding site" evidence="18">
    <location>
        <position position="192"/>
    </location>
    <ligand>
        <name>substrate</name>
    </ligand>
</feature>
<dbReference type="NCBIfam" id="NF006690">
    <property type="entry name" value="PRK09238.1"/>
    <property type="match status" value="1"/>
</dbReference>
<dbReference type="PROSITE" id="PS00450">
    <property type="entry name" value="ACONITASE_1"/>
    <property type="match status" value="1"/>
</dbReference>
<keyword evidence="12 17" id="KW-0408">Iron</keyword>
<accession>A0A7Z9BHQ7</accession>
<comment type="similarity">
    <text evidence="4 16">Belongs to the aconitase/IPM isomerase family.</text>
</comment>
<dbReference type="Gene3D" id="3.20.19.10">
    <property type="entry name" value="Aconitase, domain 4"/>
    <property type="match status" value="1"/>
</dbReference>
<evidence type="ECO:0000256" key="3">
    <source>
        <dbReference type="ARBA" id="ARBA00005026"/>
    </source>
</evidence>
<comment type="cofactor">
    <cofactor evidence="17">
        <name>[4Fe-4S] cluster</name>
        <dbReference type="ChEBI" id="CHEBI:49883"/>
    </cofactor>
    <text evidence="17">Binds 1 [4Fe-4S] cluster per subunit.</text>
</comment>
<evidence type="ECO:0000256" key="10">
    <source>
        <dbReference type="ARBA" id="ARBA00022723"/>
    </source>
</evidence>
<dbReference type="CDD" id="cd01576">
    <property type="entry name" value="AcnB_Swivel"/>
    <property type="match status" value="1"/>
</dbReference>
<dbReference type="EC" id="4.2.1.3" evidence="5 16"/>
<evidence type="ECO:0000259" key="20">
    <source>
        <dbReference type="Pfam" id="PF06434"/>
    </source>
</evidence>
<dbReference type="InterPro" id="IPR050926">
    <property type="entry name" value="Aconitase/IPM_isomerase"/>
</dbReference>
<evidence type="ECO:0000256" key="7">
    <source>
        <dbReference type="ARBA" id="ARBA00019379"/>
    </source>
</evidence>
<feature type="binding site" evidence="18">
    <location>
        <position position="785"/>
    </location>
    <ligand>
        <name>substrate</name>
    </ligand>
</feature>
<evidence type="ECO:0000256" key="4">
    <source>
        <dbReference type="ARBA" id="ARBA00007185"/>
    </source>
</evidence>
<dbReference type="GO" id="GO:0046872">
    <property type="term" value="F:metal ion binding"/>
    <property type="evidence" value="ECO:0007669"/>
    <property type="project" value="UniProtKB-KW"/>
</dbReference>
<dbReference type="InterPro" id="IPR036288">
    <property type="entry name" value="Aconitase_B_HEAT-like_dom_sf"/>
</dbReference>
<dbReference type="Pfam" id="PF00330">
    <property type="entry name" value="Aconitase"/>
    <property type="match status" value="1"/>
</dbReference>
<feature type="binding site" evidence="17">
    <location>
        <position position="758"/>
    </location>
    <ligand>
        <name>[4Fe-4S] cluster</name>
        <dbReference type="ChEBI" id="CHEBI:49883"/>
    </ligand>
</feature>
<dbReference type="InterPro" id="IPR004406">
    <property type="entry name" value="Aconitase_B"/>
</dbReference>
<evidence type="ECO:0000256" key="11">
    <source>
        <dbReference type="ARBA" id="ARBA00022884"/>
    </source>
</evidence>
<dbReference type="NCBIfam" id="TIGR00117">
    <property type="entry name" value="acnB"/>
    <property type="match status" value="1"/>
</dbReference>
<evidence type="ECO:0000256" key="1">
    <source>
        <dbReference type="ARBA" id="ARBA00000118"/>
    </source>
</evidence>
<comment type="pathway">
    <text evidence="3">Organic acid metabolism; propanoate degradation.</text>
</comment>
<dbReference type="SUPFAM" id="SSF74778">
    <property type="entry name" value="Aconitase B, N-terminal domain"/>
    <property type="match status" value="1"/>
</dbReference>
<feature type="binding site" evidence="17">
    <location>
        <position position="761"/>
    </location>
    <ligand>
        <name>[4Fe-4S] cluster</name>
        <dbReference type="ChEBI" id="CHEBI:49883"/>
    </ligand>
</feature>
<dbReference type="EC" id="4.2.1.99" evidence="6 16"/>
<dbReference type="AlphaFoldDB" id="A0A7Z9BHQ7"/>
<dbReference type="UniPathway" id="UPA00946"/>
<keyword evidence="9 16" id="KW-0816">Tricarboxylic acid cycle</keyword>
<evidence type="ECO:0000256" key="2">
    <source>
        <dbReference type="ARBA" id="ARBA00004717"/>
    </source>
</evidence>
<dbReference type="InterPro" id="IPR015928">
    <property type="entry name" value="Aconitase/3IPM_dehydase_swvl"/>
</dbReference>
<comment type="catalytic activity">
    <reaction evidence="15 16">
        <text>citrate = D-threo-isocitrate</text>
        <dbReference type="Rhea" id="RHEA:10336"/>
        <dbReference type="ChEBI" id="CHEBI:15562"/>
        <dbReference type="ChEBI" id="CHEBI:16947"/>
        <dbReference type="EC" id="4.2.1.3"/>
    </reaction>
</comment>
<dbReference type="InterPro" id="IPR001030">
    <property type="entry name" value="Acoase/IPM_deHydtase_lsu_aba"/>
</dbReference>
<keyword evidence="10 17" id="KW-0479">Metal-binding</keyword>
<dbReference type="GO" id="GO:0003994">
    <property type="term" value="F:aconitate hydratase activity"/>
    <property type="evidence" value="ECO:0007669"/>
    <property type="project" value="UniProtKB-EC"/>
</dbReference>
<name>A0A7Z9BHQ7_9CYAN</name>
<keyword evidence="13 17" id="KW-0411">Iron-sulfur</keyword>
<evidence type="ECO:0000256" key="13">
    <source>
        <dbReference type="ARBA" id="ARBA00023014"/>
    </source>
</evidence>
<dbReference type="PANTHER" id="PTHR43160">
    <property type="entry name" value="ACONITATE HYDRATASE B"/>
    <property type="match status" value="1"/>
</dbReference>
<feature type="binding site" evidence="18">
    <location>
        <begin position="404"/>
        <end position="406"/>
    </location>
    <ligand>
        <name>substrate</name>
    </ligand>
</feature>
<dbReference type="Gene3D" id="1.25.40.310">
    <property type="entry name" value="Aconitate B, HEAT-like domain"/>
    <property type="match status" value="1"/>
</dbReference>
<comment type="pathway">
    <text evidence="2 16">Carbohydrate metabolism; tricarboxylic acid cycle; isocitrate from oxaloacetate: step 2/2.</text>
</comment>
<comment type="caution">
    <text evidence="22">The sequence shown here is derived from an EMBL/GenBank/DDBJ whole genome shotgun (WGS) entry which is preliminary data.</text>
</comment>
<dbReference type="CDD" id="cd01581">
    <property type="entry name" value="AcnB"/>
    <property type="match status" value="1"/>
</dbReference>
<dbReference type="OrthoDB" id="9764318at2"/>
<dbReference type="GO" id="GO:0051539">
    <property type="term" value="F:4 iron, 4 sulfur cluster binding"/>
    <property type="evidence" value="ECO:0007669"/>
    <property type="project" value="UniProtKB-KW"/>
</dbReference>
<dbReference type="UniPathway" id="UPA00223">
    <property type="reaction ID" value="UER00718"/>
</dbReference>
<evidence type="ECO:0000259" key="21">
    <source>
        <dbReference type="Pfam" id="PF11791"/>
    </source>
</evidence>
<dbReference type="FunFam" id="1.25.40.310:FF:000001">
    <property type="entry name" value="Aconitate hydratase B"/>
    <property type="match status" value="1"/>
</dbReference>
<comment type="catalytic activity">
    <reaction evidence="1 16">
        <text>(2S,3R)-3-hydroxybutane-1,2,3-tricarboxylate = 2-methyl-cis-aconitate + H2O</text>
        <dbReference type="Rhea" id="RHEA:17941"/>
        <dbReference type="ChEBI" id="CHEBI:15377"/>
        <dbReference type="ChEBI" id="CHEBI:57429"/>
        <dbReference type="ChEBI" id="CHEBI:57872"/>
        <dbReference type="EC" id="4.2.1.99"/>
    </reaction>
</comment>
<dbReference type="GO" id="GO:0005829">
    <property type="term" value="C:cytosol"/>
    <property type="evidence" value="ECO:0007669"/>
    <property type="project" value="InterPro"/>
</dbReference>
<dbReference type="InterPro" id="IPR015933">
    <property type="entry name" value="Aconitase_B_HEAT-like_dom"/>
</dbReference>
<dbReference type="Gene3D" id="3.40.1060.10">
    <property type="entry name" value="Aconitase, Domain 2"/>
    <property type="match status" value="1"/>
</dbReference>
<dbReference type="InterPro" id="IPR015929">
    <property type="entry name" value="Aconitase_B_swivel"/>
</dbReference>
<evidence type="ECO:0000259" key="19">
    <source>
        <dbReference type="Pfam" id="PF00330"/>
    </source>
</evidence>
<evidence type="ECO:0000256" key="9">
    <source>
        <dbReference type="ARBA" id="ARBA00022532"/>
    </source>
</evidence>
<evidence type="ECO:0000256" key="5">
    <source>
        <dbReference type="ARBA" id="ARBA00012926"/>
    </source>
</evidence>
<keyword evidence="8 17" id="KW-0004">4Fe-4S</keyword>
<dbReference type="FunFam" id="3.30.499.10:FF:000001">
    <property type="entry name" value="Aconitate hydratase B"/>
    <property type="match status" value="1"/>
</dbReference>
<evidence type="ECO:0000256" key="15">
    <source>
        <dbReference type="ARBA" id="ARBA00023501"/>
    </source>
</evidence>
<feature type="domain" description="Aconitase B swivel" evidence="20">
    <location>
        <begin position="169"/>
        <end position="372"/>
    </location>
</feature>
<evidence type="ECO:0000256" key="18">
    <source>
        <dbReference type="PIRSR" id="PIRSR036687-2"/>
    </source>
</evidence>
<dbReference type="InterPro" id="IPR018136">
    <property type="entry name" value="Aconitase_4Fe-4S_BS"/>
</dbReference>
<feature type="domain" description="Aconitase/3-isopropylmalate dehydratase large subunit alpha/beta/alpha" evidence="19">
    <location>
        <begin position="460"/>
        <end position="807"/>
    </location>
</feature>
<reference evidence="22" key="1">
    <citation type="submission" date="2019-10" db="EMBL/GenBank/DDBJ databases">
        <authorList>
            <consortium name="Genoscope - CEA"/>
            <person name="William W."/>
        </authorList>
    </citation>
    <scope>NUCLEOTIDE SEQUENCE [LARGE SCALE GENOMIC DNA]</scope>
    <source>
        <strain evidence="22">BBR_PRJEB10992</strain>
    </source>
</reference>
<dbReference type="PIRSF" id="PIRSF036687">
    <property type="entry name" value="AcnB"/>
    <property type="match status" value="1"/>
</dbReference>
<dbReference type="SUPFAM" id="SSF52016">
    <property type="entry name" value="LeuD/IlvD-like"/>
    <property type="match status" value="1"/>
</dbReference>
<dbReference type="InterPro" id="IPR015931">
    <property type="entry name" value="Acnase/IPM_dHydase_lsu_aba_1/3"/>
</dbReference>
<keyword evidence="14 16" id="KW-0456">Lyase</keyword>
<evidence type="ECO:0000256" key="14">
    <source>
        <dbReference type="ARBA" id="ARBA00023239"/>
    </source>
</evidence>
<organism evidence="22 23">
    <name type="scientific">Planktothrix serta PCC 8927</name>
    <dbReference type="NCBI Taxonomy" id="671068"/>
    <lineage>
        <taxon>Bacteria</taxon>
        <taxon>Bacillati</taxon>
        <taxon>Cyanobacteriota</taxon>
        <taxon>Cyanophyceae</taxon>
        <taxon>Oscillatoriophycideae</taxon>
        <taxon>Oscillatoriales</taxon>
        <taxon>Microcoleaceae</taxon>
        <taxon>Planktothrix</taxon>
    </lineage>
</organism>
<dbReference type="SUPFAM" id="SSF53732">
    <property type="entry name" value="Aconitase iron-sulfur domain"/>
    <property type="match status" value="1"/>
</dbReference>
<dbReference type="Pfam" id="PF11791">
    <property type="entry name" value="Aconitase_B_N"/>
    <property type="match status" value="1"/>
</dbReference>
<feature type="binding site" evidence="18">
    <location>
        <position position="488"/>
    </location>
    <ligand>
        <name>substrate</name>
    </ligand>
</feature>
<dbReference type="GO" id="GO:0006099">
    <property type="term" value="P:tricarboxylic acid cycle"/>
    <property type="evidence" value="ECO:0007669"/>
    <property type="project" value="UniProtKB-UniPathway"/>
</dbReference>
<feature type="binding site" evidence="17">
    <location>
        <position position="700"/>
    </location>
    <ligand>
        <name>[4Fe-4S] cluster</name>
        <dbReference type="ChEBI" id="CHEBI:49883"/>
    </ligand>
</feature>
<gene>
    <name evidence="22" type="primary">acnB</name>
    <name evidence="22" type="ORF">PL8927_140060</name>
</gene>
<evidence type="ECO:0000313" key="23">
    <source>
        <dbReference type="Proteomes" id="UP000184550"/>
    </source>
</evidence>
<evidence type="ECO:0000256" key="17">
    <source>
        <dbReference type="PIRSR" id="PIRSR036687-1"/>
    </source>
</evidence>
<dbReference type="GO" id="GO:0047456">
    <property type="term" value="F:2-methylisocitrate dehydratase activity"/>
    <property type="evidence" value="ECO:0007669"/>
    <property type="project" value="UniProtKB-EC"/>
</dbReference>
<evidence type="ECO:0000313" key="22">
    <source>
        <dbReference type="EMBL" id="VXD11223.1"/>
    </source>
</evidence>
<evidence type="ECO:0000256" key="8">
    <source>
        <dbReference type="ARBA" id="ARBA00022485"/>
    </source>
</evidence>
<dbReference type="Gene3D" id="3.30.499.10">
    <property type="entry name" value="Aconitase, domain 3"/>
    <property type="match status" value="2"/>
</dbReference>
<dbReference type="GO" id="GO:0003730">
    <property type="term" value="F:mRNA 3'-UTR binding"/>
    <property type="evidence" value="ECO:0007669"/>
    <property type="project" value="UniProtKB-ARBA"/>
</dbReference>
<dbReference type="FunFam" id="3.30.499.10:FF:000008">
    <property type="entry name" value="Aconitate hydratase B"/>
    <property type="match status" value="1"/>
</dbReference>
<dbReference type="Pfam" id="PF06434">
    <property type="entry name" value="Aconitase_2_N"/>
    <property type="match status" value="1"/>
</dbReference>
<dbReference type="PANTHER" id="PTHR43160:SF4">
    <property type="entry name" value="ACONITATE HYDRATASE B"/>
    <property type="match status" value="1"/>
</dbReference>
<dbReference type="Proteomes" id="UP000184550">
    <property type="component" value="Unassembled WGS sequence"/>
</dbReference>
<sequence length="867" mass="94060">MLEAYRQHAEERAKLGIPPLPLNAEQTAELCELLKNPAEEEKEFLMTLLRDRIPPGVDEAAYVKAAFLTAIAKDEITCPLISHQGAISLLGTMVGGYNVQSLIDLLKVGDENIAAAAATALSKTLLVFDAFNDVLNLSEVNPFAKQVIDAWAEADWFIGRPKLPKTITVTVFKVPGETNTDDLSPATHATTRPDIPLHALAMLESRIPGGLETIAELKIKGHPVAYVGDVVGTGSSRKSAINSVLWHIGNDIPYVPNKRSGGYILGGKIAPIFFNTAEDSGALPIECDVSKLNTGDVITIYPYNGEITNEAGEVISTFTLKPDTILDEVRAGGRIPLLIGRSLTDKTRAALGLEPSELFVRPSLPEDTGKGFTLAQKMVGKACGLPGVRPGTSCEPLMTTVGSQDTTGPMTRDELKELACLGFSADLVMQSFCHTAAYPKPVDIKTHQQLPDFFSTRGGVALRPGDGIIHSWLNRMLLPDTVGTGGDSHTRFPLGISFPAGSGLVAFAAALGVMPLDMPESVLVRFKGELQPGVTLRDIVNAIPYVAMQQGKLTTAKENKKNVFNGRIMEMEGLPDLKVEQAFELTDATAERSCAGSTIKLSPETIAEYLRSNVALMTNMVARGYQDAKTMMRRVAKMEQWLANPVLMAGDEDAEYADIIEVDLNEIKEPIVAAPNDPDNIKLMSECAGDKIDEVFIGSCMTNIGHYRAAAKILEGAEQTNVRLWICPPTRMDEKQLRDEGIYEVFNTVGARTEMPGCSLCMGNQARVEDGVTVFSTSTRNFNNRMGKDARVYLGSAELAAVCALLGRIPTVEEYREIVTKKVDPFAADLYRYLNFNQIAGFEDEGRVIPLEEMPKIEDILGIPALT</sequence>
<evidence type="ECO:0000256" key="6">
    <source>
        <dbReference type="ARBA" id="ARBA00013250"/>
    </source>
</evidence>
<keyword evidence="23" id="KW-1185">Reference proteome</keyword>
<dbReference type="PROSITE" id="PS01244">
    <property type="entry name" value="ACONITASE_2"/>
    <property type="match status" value="1"/>
</dbReference>
<feature type="binding site" evidence="18">
    <location>
        <position position="780"/>
    </location>
    <ligand>
        <name>substrate</name>
    </ligand>
</feature>
<proteinExistence type="inferred from homology"/>
<feature type="domain" description="Aconitase B HEAT-like" evidence="21">
    <location>
        <begin position="4"/>
        <end position="157"/>
    </location>
</feature>
<keyword evidence="11" id="KW-0694">RNA-binding</keyword>
<dbReference type="InterPro" id="IPR036008">
    <property type="entry name" value="Aconitase_4Fe-4S_dom"/>
</dbReference>
<dbReference type="EMBL" id="CZCU02000046">
    <property type="protein sequence ID" value="VXD11223.1"/>
    <property type="molecule type" value="Genomic_DNA"/>
</dbReference>
<dbReference type="InterPro" id="IPR015932">
    <property type="entry name" value="Aconitase_dom2"/>
</dbReference>
<dbReference type="GO" id="GO:0019629">
    <property type="term" value="P:propionate catabolic process, 2-methylcitrate cycle"/>
    <property type="evidence" value="ECO:0007669"/>
    <property type="project" value="TreeGrafter"/>
</dbReference>
<protein>
    <recommendedName>
        <fullName evidence="7 16">Aconitate hydratase B</fullName>
        <ecNumber evidence="5 16">4.2.1.3</ecNumber>
        <ecNumber evidence="6 16">4.2.1.99</ecNumber>
    </recommendedName>
    <alternativeName>
        <fullName evidence="16">2-methylisocitrate dehydratase</fullName>
    </alternativeName>
</protein>